<dbReference type="InterPro" id="IPR019432">
    <property type="entry name" value="Acyltransferase_MbtK/IucB-like"/>
</dbReference>
<dbReference type="GO" id="GO:0019290">
    <property type="term" value="P:siderophore biosynthetic process"/>
    <property type="evidence" value="ECO:0007669"/>
    <property type="project" value="InterPro"/>
</dbReference>
<dbReference type="SUPFAM" id="SSF55729">
    <property type="entry name" value="Acyl-CoA N-acyltransferases (Nat)"/>
    <property type="match status" value="1"/>
</dbReference>
<dbReference type="Gene3D" id="3.40.630.30">
    <property type="match status" value="1"/>
</dbReference>
<dbReference type="STRING" id="252740.A0A423VE41"/>
<dbReference type="AlphaFoldDB" id="A0A423VE41"/>
<feature type="region of interest" description="Disordered" evidence="2">
    <location>
        <begin position="162"/>
        <end position="181"/>
    </location>
</feature>
<feature type="region of interest" description="Disordered" evidence="2">
    <location>
        <begin position="46"/>
        <end position="99"/>
    </location>
</feature>
<evidence type="ECO:0000259" key="3">
    <source>
        <dbReference type="SMART" id="SM01006"/>
    </source>
</evidence>
<proteinExistence type="inferred from homology"/>
<dbReference type="OrthoDB" id="4250781at2759"/>
<reference evidence="4 5" key="1">
    <citation type="submission" date="2015-09" db="EMBL/GenBank/DDBJ databases">
        <title>Host preference determinants of Valsa canker pathogens revealed by comparative genomics.</title>
        <authorList>
            <person name="Yin Z."/>
            <person name="Huang L."/>
        </authorList>
    </citation>
    <scope>NUCLEOTIDE SEQUENCE [LARGE SCALE GENOMIC DNA]</scope>
    <source>
        <strain evidence="4 5">YSFL</strain>
    </source>
</reference>
<name>A0A423VE41_CYTCH</name>
<dbReference type="PANTHER" id="PTHR31438:SF7">
    <property type="entry name" value="ACYLTRANSFERASE MBTK_IUCB-LIKE CONSERVED DOMAIN-CONTAINING PROTEIN"/>
    <property type="match status" value="1"/>
</dbReference>
<accession>A0A423VE41</accession>
<organism evidence="4 5">
    <name type="scientific">Cytospora chrysosperma</name>
    <name type="common">Cytospora canker fungus</name>
    <name type="synonym">Sphaeria chrysosperma</name>
    <dbReference type="NCBI Taxonomy" id="252740"/>
    <lineage>
        <taxon>Eukaryota</taxon>
        <taxon>Fungi</taxon>
        <taxon>Dikarya</taxon>
        <taxon>Ascomycota</taxon>
        <taxon>Pezizomycotina</taxon>
        <taxon>Sordariomycetes</taxon>
        <taxon>Sordariomycetidae</taxon>
        <taxon>Diaporthales</taxon>
        <taxon>Cytosporaceae</taxon>
        <taxon>Cytospora</taxon>
    </lineage>
</organism>
<evidence type="ECO:0000256" key="2">
    <source>
        <dbReference type="SAM" id="MobiDB-lite"/>
    </source>
</evidence>
<gene>
    <name evidence="4" type="ORF">VSDG_08891</name>
</gene>
<sequence length="462" mass="51599">MIGSNPAAFVNVAPDPPWHASLSQTGTQLNQSFDYHIRISPPKLYQLTTPTDSKDQIQSPPAPLHNDKLFFTEPEDLKSSERPSQSNNTAWARARRTPSSTLVWDGDSAPTLAQAWLVAYVLFTLRPDEESIRLTLQGEGKASLANQLRASMLAVDHPLVKDGSHDAAQQQAQQQQEQQQRPGELVLLRAAFWQGAGSPFGARSAWVPSDGPETPYATAAVPALTHVMTTSHPGAVLARHPRRAPKPRPGSTIYSRWVPHLGENFSMVALDHADAAHVGLFHAWQNDPRVSQGWNLTGSLDQHRGYLARMHADPHKFAVLAAFDGVFFAYFELYWAREDQVGAYYHSLDFDRGREVLVGDVKYRGAYRVGAWWGSLMHYLFLDDPRTMQVVGEPKFTNSTVLAYDFVHGFGLDKFVDMPHKRGALMRCSRERFFQICPLAEDERERKQKVVGGTLVGLVPKL</sequence>
<feature type="compositionally biased region" description="Polar residues" evidence="2">
    <location>
        <begin position="46"/>
        <end position="59"/>
    </location>
</feature>
<comment type="similarity">
    <text evidence="1">Belongs to the lysine N-acyltransferase MbtK family.</text>
</comment>
<evidence type="ECO:0000313" key="4">
    <source>
        <dbReference type="EMBL" id="ROV89163.1"/>
    </source>
</evidence>
<keyword evidence="5" id="KW-1185">Reference proteome</keyword>
<dbReference type="Proteomes" id="UP000284375">
    <property type="component" value="Unassembled WGS sequence"/>
</dbReference>
<evidence type="ECO:0000256" key="1">
    <source>
        <dbReference type="ARBA" id="ARBA00009893"/>
    </source>
</evidence>
<feature type="domain" description="Acyltransferase MbtK/IucB-like conserved" evidence="3">
    <location>
        <begin position="268"/>
        <end position="317"/>
    </location>
</feature>
<dbReference type="PANTHER" id="PTHR31438">
    <property type="entry name" value="LYSINE N-ACYLTRANSFERASE C17G9.06C-RELATED"/>
    <property type="match status" value="1"/>
</dbReference>
<feature type="compositionally biased region" description="Low complexity" evidence="2">
    <location>
        <begin position="167"/>
        <end position="180"/>
    </location>
</feature>
<comment type="caution">
    <text evidence="4">The sequence shown here is derived from an EMBL/GenBank/DDBJ whole genome shotgun (WGS) entry which is preliminary data.</text>
</comment>
<dbReference type="GO" id="GO:0016410">
    <property type="term" value="F:N-acyltransferase activity"/>
    <property type="evidence" value="ECO:0007669"/>
    <property type="project" value="TreeGrafter"/>
</dbReference>
<dbReference type="Pfam" id="PF13523">
    <property type="entry name" value="Acetyltransf_8"/>
    <property type="match status" value="1"/>
</dbReference>
<evidence type="ECO:0000313" key="5">
    <source>
        <dbReference type="Proteomes" id="UP000284375"/>
    </source>
</evidence>
<feature type="compositionally biased region" description="Basic and acidic residues" evidence="2">
    <location>
        <begin position="65"/>
        <end position="81"/>
    </location>
</feature>
<dbReference type="EMBL" id="LJZO01000060">
    <property type="protein sequence ID" value="ROV89163.1"/>
    <property type="molecule type" value="Genomic_DNA"/>
</dbReference>
<dbReference type="SMART" id="SM01006">
    <property type="entry name" value="AlcB"/>
    <property type="match status" value="1"/>
</dbReference>
<dbReference type="InterPro" id="IPR016181">
    <property type="entry name" value="Acyl_CoA_acyltransferase"/>
</dbReference>
<protein>
    <recommendedName>
        <fullName evidence="3">Acyltransferase MbtK/IucB-like conserved domain-containing protein</fullName>
    </recommendedName>
</protein>